<evidence type="ECO:0000313" key="1">
    <source>
        <dbReference type="EMBL" id="KAI7992660.1"/>
    </source>
</evidence>
<keyword evidence="2" id="KW-1185">Reference proteome</keyword>
<gene>
    <name evidence="1" type="ORF">LOK49_LG12G01686</name>
</gene>
<dbReference type="EMBL" id="CM045770">
    <property type="protein sequence ID" value="KAI7992660.1"/>
    <property type="molecule type" value="Genomic_DNA"/>
</dbReference>
<accession>A0ACC0FV48</accession>
<organism evidence="1 2">
    <name type="scientific">Camellia lanceoleosa</name>
    <dbReference type="NCBI Taxonomy" id="1840588"/>
    <lineage>
        <taxon>Eukaryota</taxon>
        <taxon>Viridiplantae</taxon>
        <taxon>Streptophyta</taxon>
        <taxon>Embryophyta</taxon>
        <taxon>Tracheophyta</taxon>
        <taxon>Spermatophyta</taxon>
        <taxon>Magnoliopsida</taxon>
        <taxon>eudicotyledons</taxon>
        <taxon>Gunneridae</taxon>
        <taxon>Pentapetalae</taxon>
        <taxon>asterids</taxon>
        <taxon>Ericales</taxon>
        <taxon>Theaceae</taxon>
        <taxon>Camellia</taxon>
    </lineage>
</organism>
<comment type="caution">
    <text evidence="1">The sequence shown here is derived from an EMBL/GenBank/DDBJ whole genome shotgun (WGS) entry which is preliminary data.</text>
</comment>
<proteinExistence type="predicted"/>
<sequence length="378" mass="43908">MDANGDDDKQVQWSTLPKDVIPILINRLETRIDLLRFRSVCRSWRSSSAASLSPQPPFPLLSPRRRPPPWHLHRRRDHRLPPPTVRRNSPQNYFPLSNQEVNLLEFRISQVHNSYTFRNLELLNRKPIEAGLPFVKKIVVLGSNPDSRIVVVVYEMWDLDGRLAMLRVGDDSWTPIYTQHFVCDDVIVYKGNFYTVDRSGRAFVLDPNMNLIEIAPPPTNENGKKKKKHLVESIGDLLLVDKYFELHERNVYYYKDGKERVKSSNREMVSEMRVYRLNEDEHRWVEVRSLEDQILFVGDDCSYSVSAREFPGCRGNRVVYEDRAVASQIEEEDELFDGLWVYQIGVFNLGNGRVRSLATCPQLARIFWPPPSSSGCSM</sequence>
<protein>
    <submittedName>
        <fullName evidence="1">F-box protein SKIP23</fullName>
    </submittedName>
</protein>
<dbReference type="Proteomes" id="UP001060215">
    <property type="component" value="Chromosome 13"/>
</dbReference>
<reference evidence="1 2" key="1">
    <citation type="journal article" date="2022" name="Plant J.">
        <title>Chromosome-level genome of Camellia lanceoleosa provides a valuable resource for understanding genome evolution and self-incompatibility.</title>
        <authorList>
            <person name="Gong W."/>
            <person name="Xiao S."/>
            <person name="Wang L."/>
            <person name="Liao Z."/>
            <person name="Chang Y."/>
            <person name="Mo W."/>
            <person name="Hu G."/>
            <person name="Li W."/>
            <person name="Zhao G."/>
            <person name="Zhu H."/>
            <person name="Hu X."/>
            <person name="Ji K."/>
            <person name="Xiang X."/>
            <person name="Song Q."/>
            <person name="Yuan D."/>
            <person name="Jin S."/>
            <person name="Zhang L."/>
        </authorList>
    </citation>
    <scope>NUCLEOTIDE SEQUENCE [LARGE SCALE GENOMIC DNA]</scope>
    <source>
        <strain evidence="1">SQ_2022a</strain>
    </source>
</reference>
<evidence type="ECO:0000313" key="2">
    <source>
        <dbReference type="Proteomes" id="UP001060215"/>
    </source>
</evidence>
<name>A0ACC0FV48_9ERIC</name>